<comment type="caution">
    <text evidence="2">The sequence shown here is derived from an EMBL/GenBank/DDBJ whole genome shotgun (WGS) entry which is preliminary data.</text>
</comment>
<keyword evidence="1" id="KW-0812">Transmembrane</keyword>
<accession>A0A091BX48</accession>
<gene>
    <name evidence="2" type="ORF">TMUPMC115_2530</name>
</gene>
<dbReference type="EMBL" id="JPVU01000278">
    <property type="protein sequence ID" value="KFN89304.1"/>
    <property type="molecule type" value="Genomic_DNA"/>
</dbReference>
<evidence type="ECO:0000313" key="2">
    <source>
        <dbReference type="EMBL" id="KFN89304.1"/>
    </source>
</evidence>
<evidence type="ECO:0000313" key="3">
    <source>
        <dbReference type="Proteomes" id="UP000029380"/>
    </source>
</evidence>
<dbReference type="PATRIC" id="fig|1302649.3.peg.2516"/>
<proteinExistence type="predicted"/>
<organism evidence="2 3">
    <name type="scientific">Tetragenococcus muriaticus PMC-11-5</name>
    <dbReference type="NCBI Taxonomy" id="1302649"/>
    <lineage>
        <taxon>Bacteria</taxon>
        <taxon>Bacillati</taxon>
        <taxon>Bacillota</taxon>
        <taxon>Bacilli</taxon>
        <taxon>Lactobacillales</taxon>
        <taxon>Enterococcaceae</taxon>
        <taxon>Tetragenococcus</taxon>
    </lineage>
</organism>
<name>A0A091BX48_9ENTE</name>
<reference evidence="2 3" key="1">
    <citation type="submission" date="2014-08" db="EMBL/GenBank/DDBJ databases">
        <title>Genome sequence of Tetragenococcus muriaticus.</title>
        <authorList>
            <person name="Chuea-nongthon C."/>
            <person name="Rodtong S."/>
            <person name="Yongsawatdigul J."/>
            <person name="Steele J.L."/>
            <person name="Liu X.-y."/>
            <person name="Speers J."/>
            <person name="Glasner J.D."/>
            <person name="Neeno-Eckwall E.C."/>
        </authorList>
    </citation>
    <scope>NUCLEOTIDE SEQUENCE [LARGE SCALE GENOMIC DNA]</scope>
    <source>
        <strain evidence="2 3">PMC-11-5</strain>
    </source>
</reference>
<dbReference type="OrthoDB" id="2200285at2"/>
<evidence type="ECO:0000256" key="1">
    <source>
        <dbReference type="SAM" id="Phobius"/>
    </source>
</evidence>
<dbReference type="AlphaFoldDB" id="A0A091BX48"/>
<keyword evidence="1" id="KW-0472">Membrane</keyword>
<sequence>MDVVSIINAIGSVGTLVMAVFYLILGSVQLYQMRIRFYSALGFEQTFIVNDNGNLKLQSARDLVRGTDEGINYFNLYNIGGGTAKSINIRIYLNRNMVLQEKYVHILPGDESYLLPVNDRVHEGLNQALLKDREKAELTITMDYKSSISQKWQHTALVAQFDTFSDSEKGRTIFEAQFVNIDSESYNDNKRK</sequence>
<keyword evidence="1" id="KW-1133">Transmembrane helix</keyword>
<feature type="transmembrane region" description="Helical" evidence="1">
    <location>
        <begin position="6"/>
        <end position="25"/>
    </location>
</feature>
<dbReference type="Proteomes" id="UP000029380">
    <property type="component" value="Unassembled WGS sequence"/>
</dbReference>
<dbReference type="RefSeq" id="WP_051176636.1">
    <property type="nucleotide sequence ID" value="NZ_JPVU01000278.1"/>
</dbReference>
<protein>
    <submittedName>
        <fullName evidence="2">Uncharacterized protein</fullName>
    </submittedName>
</protein>